<feature type="compositionally biased region" description="Polar residues" evidence="5">
    <location>
        <begin position="899"/>
        <end position="908"/>
    </location>
</feature>
<feature type="region of interest" description="Disordered" evidence="5">
    <location>
        <begin position="755"/>
        <end position="779"/>
    </location>
</feature>
<dbReference type="PROSITE" id="PS50330">
    <property type="entry name" value="UIM"/>
    <property type="match status" value="1"/>
</dbReference>
<dbReference type="SUPFAM" id="SSF57850">
    <property type="entry name" value="RING/U-box"/>
    <property type="match status" value="1"/>
</dbReference>
<gene>
    <name evidence="7" type="ORF">VaNZ11_014074</name>
</gene>
<feature type="region of interest" description="Disordered" evidence="5">
    <location>
        <begin position="309"/>
        <end position="478"/>
    </location>
</feature>
<feature type="region of interest" description="Disordered" evidence="5">
    <location>
        <begin position="878"/>
        <end position="919"/>
    </location>
</feature>
<feature type="compositionally biased region" description="Polar residues" evidence="5">
    <location>
        <begin position="525"/>
        <end position="540"/>
    </location>
</feature>
<keyword evidence="2 4" id="KW-0863">Zinc-finger</keyword>
<evidence type="ECO:0000256" key="4">
    <source>
        <dbReference type="PROSITE-ProRule" id="PRU00175"/>
    </source>
</evidence>
<feature type="compositionally biased region" description="Polar residues" evidence="5">
    <location>
        <begin position="553"/>
        <end position="565"/>
    </location>
</feature>
<dbReference type="InterPro" id="IPR051834">
    <property type="entry name" value="RING_finger_E3_ligase"/>
</dbReference>
<feature type="compositionally biased region" description="Low complexity" evidence="5">
    <location>
        <begin position="396"/>
        <end position="408"/>
    </location>
</feature>
<organism evidence="7 8">
    <name type="scientific">Volvox africanus</name>
    <dbReference type="NCBI Taxonomy" id="51714"/>
    <lineage>
        <taxon>Eukaryota</taxon>
        <taxon>Viridiplantae</taxon>
        <taxon>Chlorophyta</taxon>
        <taxon>core chlorophytes</taxon>
        <taxon>Chlorophyceae</taxon>
        <taxon>CS clade</taxon>
        <taxon>Chlamydomonadales</taxon>
        <taxon>Volvocaceae</taxon>
        <taxon>Volvox</taxon>
    </lineage>
</organism>
<dbReference type="InterPro" id="IPR003903">
    <property type="entry name" value="UIM_dom"/>
</dbReference>
<feature type="region of interest" description="Disordered" evidence="5">
    <location>
        <begin position="1"/>
        <end position="150"/>
    </location>
</feature>
<dbReference type="Pfam" id="PF13639">
    <property type="entry name" value="zf-RING_2"/>
    <property type="match status" value="1"/>
</dbReference>
<dbReference type="SMART" id="SM00184">
    <property type="entry name" value="RING"/>
    <property type="match status" value="1"/>
</dbReference>
<feature type="region of interest" description="Disordered" evidence="5">
    <location>
        <begin position="834"/>
        <end position="854"/>
    </location>
</feature>
<dbReference type="Proteomes" id="UP001165090">
    <property type="component" value="Unassembled WGS sequence"/>
</dbReference>
<dbReference type="PROSITE" id="PS50089">
    <property type="entry name" value="ZF_RING_2"/>
    <property type="match status" value="1"/>
</dbReference>
<feature type="region of interest" description="Disordered" evidence="5">
    <location>
        <begin position="488"/>
        <end position="507"/>
    </location>
</feature>
<dbReference type="PANTHER" id="PTHR45931:SF3">
    <property type="entry name" value="RING ZINC FINGER-CONTAINING PROTEIN"/>
    <property type="match status" value="1"/>
</dbReference>
<evidence type="ECO:0000259" key="6">
    <source>
        <dbReference type="PROSITE" id="PS50089"/>
    </source>
</evidence>
<reference evidence="7 8" key="1">
    <citation type="journal article" date="2023" name="IScience">
        <title>Expanded male sex-determining region conserved during the evolution of homothallism in the green alga Volvox.</title>
        <authorList>
            <person name="Yamamoto K."/>
            <person name="Matsuzaki R."/>
            <person name="Mahakham W."/>
            <person name="Heman W."/>
            <person name="Sekimoto H."/>
            <person name="Kawachi M."/>
            <person name="Minakuchi Y."/>
            <person name="Toyoda A."/>
            <person name="Nozaki H."/>
        </authorList>
    </citation>
    <scope>NUCLEOTIDE SEQUENCE [LARGE SCALE GENOMIC DNA]</scope>
    <source>
        <strain evidence="7 8">NIES-4468</strain>
    </source>
</reference>
<accession>A0ABQ5SIG6</accession>
<evidence type="ECO:0000256" key="2">
    <source>
        <dbReference type="ARBA" id="ARBA00022771"/>
    </source>
</evidence>
<dbReference type="InterPro" id="IPR013083">
    <property type="entry name" value="Znf_RING/FYVE/PHD"/>
</dbReference>
<comment type="caution">
    <text evidence="7">The sequence shown here is derived from an EMBL/GenBank/DDBJ whole genome shotgun (WGS) entry which is preliminary data.</text>
</comment>
<feature type="compositionally biased region" description="Low complexity" evidence="5">
    <location>
        <begin position="313"/>
        <end position="324"/>
    </location>
</feature>
<name>A0ABQ5SIG6_9CHLO</name>
<keyword evidence="8" id="KW-1185">Reference proteome</keyword>
<keyword evidence="1" id="KW-0479">Metal-binding</keyword>
<sequence length="1115" mass="109888">MAEILSARGRAQSRGETVGSNNGGGANTVQSSLSAAGGSLRRPSRLLVSSGPSSGLGQDHAAHTLPPLSPGNSTVSHATHRVISGTSSSRGLASGGLGSATGRPDGSNGGAGNASFGAQARSRIAPGSSTSGTGNGAGSGSGGVGVGGSSLIGTERRRVQAMMTDQTRGGAATTVASSVARTAAAGGGVASTTKGRITGRPSVRLARGSALVSGATRPQGGRGMGPVAGPGSAAARAAEARAVAAAVGSAVANSGDYNGDSDDFGIYSYIDVGRSSGGGSEPSGGGECSAGPGRALSQTHQMLQNLHTGTEGGTTAAATASGDLSSGGGSPSTSAHLGLRGTMPHVLSLNRPSSPLAAPGPRSPRGSASVASTASVGSLPHATPRPLSSRLDDVSTPPRHQQPQPTQPSVASDPLGLGIGPLSMFGPLAAAPPHTIPHSSAPPRPPSSAASRPANATATAAGSTTGFTSEPAAGSGCGHGFDPGARALLRPTLTPAGPGTGAGVGLERDLLGSHTVDVTPDSAVRPSSGSSDIVTRQPNSHVARGAALRGAPQESSASTAPAHSVAASQVTSLRALAQPTAATGAGPRMQVAAARAAARAAGRTAAPSAASGALSAAASNVQNGTAAQNSGTTGTSAASEQVAAGNRSRRGLPAAAGAALAANATTLSTTTNRAIAHHRAPMAREDVQSETTPVDTGRRNNAEAASVSMTPVAAVSAPNAGAFSLFNPRDPSPLGHAVVGTGAGNGGSTAAVARAAARRRSSNGPSEGSNRGGAGGVRGVIRQRGTGLDADAIPLSGGLGGRVGVGSNVVAASRAAAGATRLLYDSGNAFSSDDDSYGDGDSNGSSEAGGAIRHGHGHVRMPQRLFRVHLNPQAAEATTFGPTRPLGPSRPPLPHAHQHQTPAQVQQHNRLHRRSSSDDAGVVGGALVIGSGSGGFQERFLADLRRRDAQRAALMQLLMIGGEEELLRQAEEEQLALALMLSLQEATANAGGGGGSGGGGAMAATVIPRMVTVRVTHGPVVGVVAAEPGLTYEDLLTLEDVKVTTPQEVLDSLPYFNYEGARSAPDGACAICQCDYELAEQLVRLPCLHVLHGACAKKWLGEYSKKCPVCKQEVC</sequence>
<proteinExistence type="predicted"/>
<dbReference type="InterPro" id="IPR001841">
    <property type="entry name" value="Znf_RING"/>
</dbReference>
<feature type="compositionally biased region" description="Low complexity" evidence="5">
    <location>
        <begin position="366"/>
        <end position="378"/>
    </location>
</feature>
<evidence type="ECO:0000256" key="5">
    <source>
        <dbReference type="SAM" id="MobiDB-lite"/>
    </source>
</evidence>
<feature type="compositionally biased region" description="Polar residues" evidence="5">
    <location>
        <begin position="624"/>
        <end position="639"/>
    </location>
</feature>
<feature type="compositionally biased region" description="Gly residues" evidence="5">
    <location>
        <begin position="133"/>
        <end position="150"/>
    </location>
</feature>
<dbReference type="EMBL" id="BSDZ01000086">
    <property type="protein sequence ID" value="GLI69474.1"/>
    <property type="molecule type" value="Genomic_DNA"/>
</dbReference>
<evidence type="ECO:0000256" key="1">
    <source>
        <dbReference type="ARBA" id="ARBA00022723"/>
    </source>
</evidence>
<feature type="domain" description="RING-type" evidence="6">
    <location>
        <begin position="1069"/>
        <end position="1111"/>
    </location>
</feature>
<keyword evidence="3" id="KW-0862">Zinc</keyword>
<feature type="region of interest" description="Disordered" evidence="5">
    <location>
        <begin position="517"/>
        <end position="565"/>
    </location>
</feature>
<feature type="compositionally biased region" description="Low complexity" evidence="5">
    <location>
        <begin position="488"/>
        <end position="497"/>
    </location>
</feature>
<feature type="region of interest" description="Disordered" evidence="5">
    <location>
        <begin position="624"/>
        <end position="650"/>
    </location>
</feature>
<evidence type="ECO:0000313" key="7">
    <source>
        <dbReference type="EMBL" id="GLI69474.1"/>
    </source>
</evidence>
<dbReference type="PANTHER" id="PTHR45931">
    <property type="entry name" value="SI:CH211-59O9.10"/>
    <property type="match status" value="1"/>
</dbReference>
<feature type="compositionally biased region" description="Low complexity" evidence="5">
    <location>
        <begin position="447"/>
        <end position="469"/>
    </location>
</feature>
<dbReference type="Gene3D" id="3.30.40.10">
    <property type="entry name" value="Zinc/RING finger domain, C3HC4 (zinc finger)"/>
    <property type="match status" value="1"/>
</dbReference>
<evidence type="ECO:0000313" key="8">
    <source>
        <dbReference type="Proteomes" id="UP001165090"/>
    </source>
</evidence>
<evidence type="ECO:0000256" key="3">
    <source>
        <dbReference type="ARBA" id="ARBA00022833"/>
    </source>
</evidence>
<feature type="compositionally biased region" description="Low complexity" evidence="5">
    <location>
        <begin position="37"/>
        <end position="57"/>
    </location>
</feature>
<protein>
    <recommendedName>
        <fullName evidence="6">RING-type domain-containing protein</fullName>
    </recommendedName>
</protein>